<dbReference type="PROSITE" id="PS50104">
    <property type="entry name" value="TIR"/>
    <property type="match status" value="1"/>
</dbReference>
<accession>A0ABW8T976</accession>
<evidence type="ECO:0000313" key="4">
    <source>
        <dbReference type="Proteomes" id="UP001623591"/>
    </source>
</evidence>
<keyword evidence="1" id="KW-1133">Transmembrane helix</keyword>
<reference evidence="3 4" key="1">
    <citation type="submission" date="2024-11" db="EMBL/GenBank/DDBJ databases">
        <authorList>
            <person name="Heng Y.C."/>
            <person name="Lim A.C.H."/>
            <person name="Lee J.K.Y."/>
            <person name="Kittelmann S."/>
        </authorList>
    </citation>
    <scope>NUCLEOTIDE SEQUENCE [LARGE SCALE GENOMIC DNA]</scope>
    <source>
        <strain evidence="3 4">WILCCON 0185</strain>
    </source>
</reference>
<evidence type="ECO:0000313" key="3">
    <source>
        <dbReference type="EMBL" id="MFL0248732.1"/>
    </source>
</evidence>
<keyword evidence="1" id="KW-0472">Membrane</keyword>
<dbReference type="InterPro" id="IPR000157">
    <property type="entry name" value="TIR_dom"/>
</dbReference>
<dbReference type="EMBL" id="JBJHZZ010000028">
    <property type="protein sequence ID" value="MFL0248732.1"/>
    <property type="molecule type" value="Genomic_DNA"/>
</dbReference>
<dbReference type="InterPro" id="IPR035897">
    <property type="entry name" value="Toll_tir_struct_dom_sf"/>
</dbReference>
<sequence length="623" mass="71870">MYIWECKMCGARNEVEEGNKFFTCDSCGTLTTLPKITDENRVRLFNRANYFRQKGEFDKAISAFDGIIREGGEDSEAQWGMVLAKYGVEYVEDPHSGERIPTCHRVQNESILTDEGYLLTLDYAADEYTRSLYEAEAKKIDKVQQGILAISKLEEPYDVFICYKETTGGGSRTQDSVLAQDIYDKLTKENLNVFFSRITLEEKLGQQYEPYIFAALNSAKVMLVVTTEAEHVNSVWVKNEWSRFIGLMRKNKEKVLIPCYQKMDAYDLPEELSMYQAQDMNKIGFIQDLVRGVKKVCEKQKKTDAPSFHGKTAENTAAMVERAFMCLRDGDFGKADQLLEQVLNLDPRSAYAYLGKLMVERKVNVEENLQNTTTLLDTSKNYEHAIEYADEQLRQRLIEYNESVYEWCYDEASKLAISSLNFELCWSNAIEIFSALGNYKNSEDMAKWLIQRRTKYRNILSEKSNAEDALNRVSSSINTITTEISCIQQKIDDLKKSIEGSQKGIKFPIGLSAMFIAIYLSAVAIAFIVSENDPTGKWVLLGLLLLIIIFGGPIMAFRFIYRWCKRFFEARKFIKKWKIELEDFQKQLAGLKNRLYEGNEYKEKEHEAIKNFITEIDEITRNQ</sequence>
<organism evidence="3 4">
    <name type="scientific">Candidatus Clostridium stratigraminis</name>
    <dbReference type="NCBI Taxonomy" id="3381661"/>
    <lineage>
        <taxon>Bacteria</taxon>
        <taxon>Bacillati</taxon>
        <taxon>Bacillota</taxon>
        <taxon>Clostridia</taxon>
        <taxon>Eubacteriales</taxon>
        <taxon>Clostridiaceae</taxon>
        <taxon>Clostridium</taxon>
    </lineage>
</organism>
<dbReference type="SUPFAM" id="SSF52200">
    <property type="entry name" value="Toll/Interleukin receptor TIR domain"/>
    <property type="match status" value="1"/>
</dbReference>
<feature type="domain" description="TIR" evidence="2">
    <location>
        <begin position="155"/>
        <end position="320"/>
    </location>
</feature>
<dbReference type="Proteomes" id="UP001623591">
    <property type="component" value="Unassembled WGS sequence"/>
</dbReference>
<dbReference type="RefSeq" id="WP_406771159.1">
    <property type="nucleotide sequence ID" value="NZ_JBJHZZ010000028.1"/>
</dbReference>
<dbReference type="Gene3D" id="1.25.40.10">
    <property type="entry name" value="Tetratricopeptide repeat domain"/>
    <property type="match status" value="1"/>
</dbReference>
<keyword evidence="1" id="KW-0812">Transmembrane</keyword>
<proteinExistence type="predicted"/>
<dbReference type="SUPFAM" id="SSF48452">
    <property type="entry name" value="TPR-like"/>
    <property type="match status" value="1"/>
</dbReference>
<gene>
    <name evidence="3" type="ORF">ACJDUG_17465</name>
</gene>
<evidence type="ECO:0000256" key="1">
    <source>
        <dbReference type="SAM" id="Phobius"/>
    </source>
</evidence>
<dbReference type="Gene3D" id="3.40.50.10140">
    <property type="entry name" value="Toll/interleukin-1 receptor homology (TIR) domain"/>
    <property type="match status" value="1"/>
</dbReference>
<keyword evidence="4" id="KW-1185">Reference proteome</keyword>
<feature type="transmembrane region" description="Helical" evidence="1">
    <location>
        <begin position="505"/>
        <end position="528"/>
    </location>
</feature>
<dbReference type="InterPro" id="IPR011990">
    <property type="entry name" value="TPR-like_helical_dom_sf"/>
</dbReference>
<name>A0ABW8T976_9CLOT</name>
<feature type="transmembrane region" description="Helical" evidence="1">
    <location>
        <begin position="540"/>
        <end position="561"/>
    </location>
</feature>
<dbReference type="Pfam" id="PF13676">
    <property type="entry name" value="TIR_2"/>
    <property type="match status" value="1"/>
</dbReference>
<protein>
    <submittedName>
        <fullName evidence="3">TIR domain-containing protein</fullName>
    </submittedName>
</protein>
<comment type="caution">
    <text evidence="3">The sequence shown here is derived from an EMBL/GenBank/DDBJ whole genome shotgun (WGS) entry which is preliminary data.</text>
</comment>
<evidence type="ECO:0000259" key="2">
    <source>
        <dbReference type="PROSITE" id="PS50104"/>
    </source>
</evidence>